<sequence>MSFKRILIAVDESTFAAHAANTGLELARQLGAEVAFVTVVDPAVAQTATDSGVSPDRWLAMAQTDARNLLRAFCERAAATPPALEFLETGKPAASIVVAARNWPADLIVIGTHGRGTVGNLLLGSVAQGVLQNAHCPVMVIRAPKQT</sequence>
<comment type="similarity">
    <text evidence="1 2">Belongs to the universal stress protein A family.</text>
</comment>
<dbReference type="RefSeq" id="WP_131993276.1">
    <property type="nucleotide sequence ID" value="NZ_SMGK01000002.1"/>
</dbReference>
<gene>
    <name evidence="4" type="ORF">C7378_1179</name>
</gene>
<dbReference type="PANTHER" id="PTHR46268:SF6">
    <property type="entry name" value="UNIVERSAL STRESS PROTEIN UP12"/>
    <property type="match status" value="1"/>
</dbReference>
<reference evidence="4 5" key="1">
    <citation type="submission" date="2019-03" db="EMBL/GenBank/DDBJ databases">
        <title>Genomic Encyclopedia of Type Strains, Phase IV (KMG-IV): sequencing the most valuable type-strain genomes for metagenomic binning, comparative biology and taxonomic classification.</title>
        <authorList>
            <person name="Goeker M."/>
        </authorList>
    </citation>
    <scope>NUCLEOTIDE SEQUENCE [LARGE SCALE GENOMIC DNA]</scope>
    <source>
        <strain evidence="4 5">DSM 103428</strain>
    </source>
</reference>
<dbReference type="InterPro" id="IPR006015">
    <property type="entry name" value="Universal_stress_UspA"/>
</dbReference>
<dbReference type="InterPro" id="IPR014729">
    <property type="entry name" value="Rossmann-like_a/b/a_fold"/>
</dbReference>
<dbReference type="OrthoDB" id="113367at2"/>
<dbReference type="EMBL" id="SMGK01000002">
    <property type="protein sequence ID" value="TCK73566.1"/>
    <property type="molecule type" value="Genomic_DNA"/>
</dbReference>
<comment type="caution">
    <text evidence="4">The sequence shown here is derived from an EMBL/GenBank/DDBJ whole genome shotgun (WGS) entry which is preliminary data.</text>
</comment>
<dbReference type="SUPFAM" id="SSF52402">
    <property type="entry name" value="Adenine nucleotide alpha hydrolases-like"/>
    <property type="match status" value="1"/>
</dbReference>
<evidence type="ECO:0000259" key="3">
    <source>
        <dbReference type="Pfam" id="PF00582"/>
    </source>
</evidence>
<feature type="domain" description="UspA" evidence="3">
    <location>
        <begin position="3"/>
        <end position="142"/>
    </location>
</feature>
<dbReference type="Proteomes" id="UP000295210">
    <property type="component" value="Unassembled WGS sequence"/>
</dbReference>
<dbReference type="PANTHER" id="PTHR46268">
    <property type="entry name" value="STRESS RESPONSE PROTEIN NHAX"/>
    <property type="match status" value="1"/>
</dbReference>
<evidence type="ECO:0000256" key="2">
    <source>
        <dbReference type="PIRNR" id="PIRNR006276"/>
    </source>
</evidence>
<protein>
    <recommendedName>
        <fullName evidence="2">Universal stress protein</fullName>
    </recommendedName>
</protein>
<organism evidence="4 5">
    <name type="scientific">Acidipila rosea</name>
    <dbReference type="NCBI Taxonomy" id="768535"/>
    <lineage>
        <taxon>Bacteria</taxon>
        <taxon>Pseudomonadati</taxon>
        <taxon>Acidobacteriota</taxon>
        <taxon>Terriglobia</taxon>
        <taxon>Terriglobales</taxon>
        <taxon>Acidobacteriaceae</taxon>
        <taxon>Acidipila</taxon>
    </lineage>
</organism>
<accession>A0A4R1L5Y5</accession>
<dbReference type="Pfam" id="PF00582">
    <property type="entry name" value="Usp"/>
    <property type="match status" value="1"/>
</dbReference>
<comment type="subcellular location">
    <subcellularLocation>
        <location evidence="2">Cytoplasm</location>
    </subcellularLocation>
</comment>
<evidence type="ECO:0000256" key="1">
    <source>
        <dbReference type="ARBA" id="ARBA00008791"/>
    </source>
</evidence>
<keyword evidence="2" id="KW-0963">Cytoplasm</keyword>
<dbReference type="AlphaFoldDB" id="A0A4R1L5Y5"/>
<dbReference type="CDD" id="cd00293">
    <property type="entry name" value="USP-like"/>
    <property type="match status" value="1"/>
</dbReference>
<evidence type="ECO:0000313" key="4">
    <source>
        <dbReference type="EMBL" id="TCK73566.1"/>
    </source>
</evidence>
<dbReference type="PIRSF" id="PIRSF006276">
    <property type="entry name" value="UspA"/>
    <property type="match status" value="1"/>
</dbReference>
<dbReference type="GO" id="GO:0005737">
    <property type="term" value="C:cytoplasm"/>
    <property type="evidence" value="ECO:0007669"/>
    <property type="project" value="UniProtKB-SubCell"/>
</dbReference>
<keyword evidence="5" id="KW-1185">Reference proteome</keyword>
<dbReference type="PRINTS" id="PR01438">
    <property type="entry name" value="UNVRSLSTRESS"/>
</dbReference>
<evidence type="ECO:0000313" key="5">
    <source>
        <dbReference type="Proteomes" id="UP000295210"/>
    </source>
</evidence>
<dbReference type="Gene3D" id="3.40.50.620">
    <property type="entry name" value="HUPs"/>
    <property type="match status" value="1"/>
</dbReference>
<dbReference type="InterPro" id="IPR006016">
    <property type="entry name" value="UspA"/>
</dbReference>
<name>A0A4R1L5Y5_9BACT</name>
<proteinExistence type="inferred from homology"/>